<dbReference type="AlphaFoldDB" id="A0A0W0FHP2"/>
<protein>
    <submittedName>
        <fullName evidence="1">Uncharacterized protein</fullName>
    </submittedName>
</protein>
<name>A0A0W0FHP2_MONRR</name>
<gene>
    <name evidence="1" type="ORF">WG66_11574</name>
</gene>
<proteinExistence type="predicted"/>
<accession>A0A0W0FHP2</accession>
<organism evidence="1 2">
    <name type="scientific">Moniliophthora roreri</name>
    <name type="common">Frosty pod rot fungus</name>
    <name type="synonym">Monilia roreri</name>
    <dbReference type="NCBI Taxonomy" id="221103"/>
    <lineage>
        <taxon>Eukaryota</taxon>
        <taxon>Fungi</taxon>
        <taxon>Dikarya</taxon>
        <taxon>Basidiomycota</taxon>
        <taxon>Agaricomycotina</taxon>
        <taxon>Agaricomycetes</taxon>
        <taxon>Agaricomycetidae</taxon>
        <taxon>Agaricales</taxon>
        <taxon>Marasmiineae</taxon>
        <taxon>Marasmiaceae</taxon>
        <taxon>Moniliophthora</taxon>
    </lineage>
</organism>
<evidence type="ECO:0000313" key="2">
    <source>
        <dbReference type="Proteomes" id="UP000054988"/>
    </source>
</evidence>
<dbReference type="Proteomes" id="UP000054988">
    <property type="component" value="Unassembled WGS sequence"/>
</dbReference>
<reference evidence="1 2" key="1">
    <citation type="submission" date="2015-12" db="EMBL/GenBank/DDBJ databases">
        <title>Draft genome sequence of Moniliophthora roreri, the causal agent of frosty pod rot of cacao.</title>
        <authorList>
            <person name="Aime M.C."/>
            <person name="Diaz-Valderrama J.R."/>
            <person name="Kijpornyongpan T."/>
            <person name="Phillips-Mora W."/>
        </authorList>
    </citation>
    <scope>NUCLEOTIDE SEQUENCE [LARGE SCALE GENOMIC DNA]</scope>
    <source>
        <strain evidence="1 2">MCA 2952</strain>
    </source>
</reference>
<sequence length="157" mass="17208">MATTLSQLPVLPSMQSGIDHSSTPVLAHCRSLVDQVQPAGVEEAARHHIPHATPLFVHSHAWLAMTRERLGTFVRVTMTSMVDCWFRCARAQGTGRDQQRSNWEMFVQHEPLLSTIVPSAPLQPNLPSTAQPLLLSVEAVSSCVASTGSRGQEDKEM</sequence>
<evidence type="ECO:0000313" key="1">
    <source>
        <dbReference type="EMBL" id="KTB35848.1"/>
    </source>
</evidence>
<comment type="caution">
    <text evidence="1">The sequence shown here is derived from an EMBL/GenBank/DDBJ whole genome shotgun (WGS) entry which is preliminary data.</text>
</comment>
<dbReference type="EMBL" id="LATX01001967">
    <property type="protein sequence ID" value="KTB35848.1"/>
    <property type="molecule type" value="Genomic_DNA"/>
</dbReference>